<dbReference type="Pfam" id="PF16702">
    <property type="entry name" value="DUF5063"/>
    <property type="match status" value="1"/>
</dbReference>
<keyword evidence="2" id="KW-1185">Reference proteome</keyword>
<dbReference type="Gene3D" id="1.20.120.1550">
    <property type="entry name" value="Protein of unknown function DUF5063"/>
    <property type="match status" value="1"/>
</dbReference>
<sequence>MELPAGHQPTRDELRAIADVLTAEVTDALASLQRTVGGDEPRRLVAELLVELSRILTVGARLGAMPRFVPPEPFEPDAGPEPELDEVRVRLATTLDGFDSYVEVFDPHETPVEIIESRISDDVFSLVSALAHGLQHARDGRPLEALWWWQFSYLSSWGSETTAAVRALQALVARDRL</sequence>
<dbReference type="EMBL" id="PGEZ01000001">
    <property type="protein sequence ID" value="PJJ57437.1"/>
    <property type="molecule type" value="Genomic_DNA"/>
</dbReference>
<reference evidence="1 2" key="1">
    <citation type="submission" date="2017-11" db="EMBL/GenBank/DDBJ databases">
        <title>Genomic Encyclopedia of Archaeal and Bacterial Type Strains, Phase II (KMG-II): From Individual Species to Whole Genera.</title>
        <authorList>
            <person name="Goeker M."/>
        </authorList>
    </citation>
    <scope>NUCLEOTIDE SEQUENCE [LARGE SCALE GENOMIC DNA]</scope>
    <source>
        <strain evidence="1 2">DSM 27763</strain>
    </source>
</reference>
<accession>A0A2M9BHM5</accession>
<evidence type="ECO:0000313" key="2">
    <source>
        <dbReference type="Proteomes" id="UP000230842"/>
    </source>
</evidence>
<dbReference type="InterPro" id="IPR038312">
    <property type="entry name" value="DUF5063_sf"/>
</dbReference>
<dbReference type="InterPro" id="IPR032025">
    <property type="entry name" value="DUF5063"/>
</dbReference>
<dbReference type="AlphaFoldDB" id="A0A2M9BHM5"/>
<protein>
    <submittedName>
        <fullName evidence="1">Uncharacterized protein DUF5063</fullName>
    </submittedName>
</protein>
<evidence type="ECO:0000313" key="1">
    <source>
        <dbReference type="EMBL" id="PJJ57437.1"/>
    </source>
</evidence>
<organism evidence="1 2">
    <name type="scientific">Mumia flava</name>
    <dbReference type="NCBI Taxonomy" id="1348852"/>
    <lineage>
        <taxon>Bacteria</taxon>
        <taxon>Bacillati</taxon>
        <taxon>Actinomycetota</taxon>
        <taxon>Actinomycetes</taxon>
        <taxon>Propionibacteriales</taxon>
        <taxon>Nocardioidaceae</taxon>
        <taxon>Mumia</taxon>
    </lineage>
</organism>
<dbReference type="RefSeq" id="WP_157805112.1">
    <property type="nucleotide sequence ID" value="NZ_PGEZ01000001.1"/>
</dbReference>
<proteinExistence type="predicted"/>
<gene>
    <name evidence="1" type="ORF">CLV56_1666</name>
</gene>
<comment type="caution">
    <text evidence="1">The sequence shown here is derived from an EMBL/GenBank/DDBJ whole genome shotgun (WGS) entry which is preliminary data.</text>
</comment>
<name>A0A2M9BHM5_9ACTN</name>
<dbReference type="OrthoDB" id="3524665at2"/>
<dbReference type="Proteomes" id="UP000230842">
    <property type="component" value="Unassembled WGS sequence"/>
</dbReference>